<accession>F2G7M2</accession>
<evidence type="ECO:0000313" key="2">
    <source>
        <dbReference type="Proteomes" id="UP000001870"/>
    </source>
</evidence>
<keyword evidence="2" id="KW-1185">Reference proteome</keyword>
<gene>
    <name evidence="1" type="ordered locus">MADE_1007660</name>
</gene>
<reference evidence="1 2" key="2">
    <citation type="journal article" date="2015" name="Antonie Van Leeuwenhoek">
        <title>Ecophysiological diversity of a novel member of the genus Alteromonas, and description of Alteromonas mediterranea sp. nov.</title>
        <authorList>
            <person name="Ivanova E.P."/>
            <person name="Lopez-Perez M."/>
            <person name="Zabalos M."/>
            <person name="Nguyen S.H."/>
            <person name="Webb H.K."/>
            <person name="Ryan J."/>
            <person name="Lagutin K."/>
            <person name="Vyssotski M."/>
            <person name="Crawford R.J."/>
            <person name="Rodriguez-Valera F."/>
        </authorList>
    </citation>
    <scope>NUCLEOTIDE SEQUENCE [LARGE SCALE GENOMIC DNA]</scope>
    <source>
        <strain evidence="2">DSM 17117 / CIP 110805 / LMG 28347 / Deep ecotype</strain>
    </source>
</reference>
<reference evidence="1 2" key="1">
    <citation type="journal article" date="2008" name="ISME J.">
        <title>Comparative genomics of two ecotypes of the marine planktonic copiotroph Alteromonas macleodii suggests alternative lifestyles associated with different kinds of particulate organic matter.</title>
        <authorList>
            <person name="Ivars-Martinez E."/>
            <person name="Martin-Cuadrado A.B."/>
            <person name="D'Auria G."/>
            <person name="Mira A."/>
            <person name="Ferriera S."/>
            <person name="Johnson J."/>
            <person name="Friedman R."/>
            <person name="Rodriguez-Valera F."/>
        </authorList>
    </citation>
    <scope>NUCLEOTIDE SEQUENCE [LARGE SCALE GENOMIC DNA]</scope>
    <source>
        <strain evidence="2">DSM 17117 / CIP 110805 / LMG 28347 / Deep ecotype</strain>
    </source>
</reference>
<dbReference type="EMBL" id="CP001103">
    <property type="protein sequence ID" value="AEA97672.1"/>
    <property type="molecule type" value="Genomic_DNA"/>
</dbReference>
<evidence type="ECO:0000313" key="1">
    <source>
        <dbReference type="EMBL" id="AEA97672.1"/>
    </source>
</evidence>
<dbReference type="Proteomes" id="UP000001870">
    <property type="component" value="Chromosome"/>
</dbReference>
<proteinExistence type="predicted"/>
<protein>
    <submittedName>
        <fullName evidence="1">Uncharacterized protein</fullName>
    </submittedName>
</protein>
<dbReference type="KEGG" id="amc:MADE_1007660"/>
<dbReference type="HOGENOM" id="CLU_3323697_0_0_6"/>
<name>F2G7M2_ALTMD</name>
<organism evidence="1 2">
    <name type="scientific">Alteromonas mediterranea (strain DSM 17117 / CIP 110805 / LMG 28347 / Deep ecotype)</name>
    <dbReference type="NCBI Taxonomy" id="1774373"/>
    <lineage>
        <taxon>Bacteria</taxon>
        <taxon>Pseudomonadati</taxon>
        <taxon>Pseudomonadota</taxon>
        <taxon>Gammaproteobacteria</taxon>
        <taxon>Alteromonadales</taxon>
        <taxon>Alteromonadaceae</taxon>
        <taxon>Alteromonas/Salinimonas group</taxon>
        <taxon>Alteromonas</taxon>
    </lineage>
</organism>
<sequence length="38" mass="4209">MKLQFMCSQLQIKTGAFSTCFIVCLAPVSGHIVAYKIM</sequence>
<dbReference type="AlphaFoldDB" id="F2G7M2"/>